<proteinExistence type="inferred from homology"/>
<dbReference type="GO" id="GO:0016020">
    <property type="term" value="C:membrane"/>
    <property type="evidence" value="ECO:0007669"/>
    <property type="project" value="UniProtKB-SubCell"/>
</dbReference>
<gene>
    <name evidence="9" type="ORF">DHEL01_v209784</name>
</gene>
<comment type="similarity">
    <text evidence="5">Belongs to the SAT4 family.</text>
</comment>
<feature type="transmembrane region" description="Helical" evidence="7">
    <location>
        <begin position="90"/>
        <end position="111"/>
    </location>
</feature>
<dbReference type="AlphaFoldDB" id="A0A2P5HNJ1"/>
<sequence length="257" mass="28512">MYRIISLMIAITYGLLMLLLKTAIVLEWIRIFVPHRTRNIFYWSSVILVLVNSGFYIASIAITFGNCRPLEKLWHFWLPGTCLESRGRDIASGVMNLALDVFILALPQSIIWTLKMDARRKTGVAVAFSTGLLVIAAAISRPCPLLSLHNEAYFPNSYEFKPERWLTPEAGGRGSTSRGGAELRQQNTPTANRRAAARLPSIFHRGSSMLLAKLGSWVEGAKANLRVEGVSASFNCMTVLSLTTTAQTWCSNRAATF</sequence>
<dbReference type="Proteomes" id="UP000094444">
    <property type="component" value="Unassembled WGS sequence"/>
</dbReference>
<evidence type="ECO:0000256" key="5">
    <source>
        <dbReference type="ARBA" id="ARBA00038359"/>
    </source>
</evidence>
<evidence type="ECO:0000259" key="8">
    <source>
        <dbReference type="Pfam" id="PF20684"/>
    </source>
</evidence>
<evidence type="ECO:0000256" key="3">
    <source>
        <dbReference type="ARBA" id="ARBA00022989"/>
    </source>
</evidence>
<evidence type="ECO:0000256" key="4">
    <source>
        <dbReference type="ARBA" id="ARBA00023136"/>
    </source>
</evidence>
<dbReference type="STRING" id="158607.A0A2P5HNJ1"/>
<dbReference type="EMBL" id="MAVT02001159">
    <property type="protein sequence ID" value="POS71822.1"/>
    <property type="molecule type" value="Genomic_DNA"/>
</dbReference>
<dbReference type="InterPro" id="IPR052337">
    <property type="entry name" value="SAT4-like"/>
</dbReference>
<feature type="region of interest" description="Disordered" evidence="6">
    <location>
        <begin position="169"/>
        <end position="190"/>
    </location>
</feature>
<dbReference type="InParanoid" id="A0A2P5HNJ1"/>
<keyword evidence="10" id="KW-1185">Reference proteome</keyword>
<dbReference type="PANTHER" id="PTHR33048:SF47">
    <property type="entry name" value="INTEGRAL MEMBRANE PROTEIN-RELATED"/>
    <property type="match status" value="1"/>
</dbReference>
<keyword evidence="2 7" id="KW-0812">Transmembrane</keyword>
<dbReference type="InterPro" id="IPR049326">
    <property type="entry name" value="Rhodopsin_dom_fungi"/>
</dbReference>
<dbReference type="Pfam" id="PF20684">
    <property type="entry name" value="Fung_rhodopsin"/>
    <property type="match status" value="1"/>
</dbReference>
<comment type="subcellular location">
    <subcellularLocation>
        <location evidence="1">Membrane</location>
        <topology evidence="1">Multi-pass membrane protein</topology>
    </subcellularLocation>
</comment>
<dbReference type="InterPro" id="IPR036396">
    <property type="entry name" value="Cyt_P450_sf"/>
</dbReference>
<comment type="caution">
    <text evidence="9">The sequence shown here is derived from an EMBL/GenBank/DDBJ whole genome shotgun (WGS) entry which is preliminary data.</text>
</comment>
<evidence type="ECO:0000256" key="2">
    <source>
        <dbReference type="ARBA" id="ARBA00022692"/>
    </source>
</evidence>
<organism evidence="9 10">
    <name type="scientific">Diaporthe helianthi</name>
    <dbReference type="NCBI Taxonomy" id="158607"/>
    <lineage>
        <taxon>Eukaryota</taxon>
        <taxon>Fungi</taxon>
        <taxon>Dikarya</taxon>
        <taxon>Ascomycota</taxon>
        <taxon>Pezizomycotina</taxon>
        <taxon>Sordariomycetes</taxon>
        <taxon>Sordariomycetidae</taxon>
        <taxon>Diaporthales</taxon>
        <taxon>Diaporthaceae</taxon>
        <taxon>Diaporthe</taxon>
    </lineage>
</organism>
<dbReference type="GO" id="GO:0004497">
    <property type="term" value="F:monooxygenase activity"/>
    <property type="evidence" value="ECO:0007669"/>
    <property type="project" value="InterPro"/>
</dbReference>
<keyword evidence="4 7" id="KW-0472">Membrane</keyword>
<accession>A0A2P5HNJ1</accession>
<dbReference type="OrthoDB" id="444631at2759"/>
<feature type="domain" description="Rhodopsin" evidence="8">
    <location>
        <begin position="8"/>
        <end position="143"/>
    </location>
</feature>
<dbReference type="GO" id="GO:0005506">
    <property type="term" value="F:iron ion binding"/>
    <property type="evidence" value="ECO:0007669"/>
    <property type="project" value="InterPro"/>
</dbReference>
<dbReference type="GO" id="GO:0020037">
    <property type="term" value="F:heme binding"/>
    <property type="evidence" value="ECO:0007669"/>
    <property type="project" value="InterPro"/>
</dbReference>
<reference evidence="9" key="1">
    <citation type="submission" date="2017-09" db="EMBL/GenBank/DDBJ databases">
        <title>Polyketide synthases of a Diaporthe helianthi virulent isolate.</title>
        <authorList>
            <person name="Baroncelli R."/>
        </authorList>
    </citation>
    <scope>NUCLEOTIDE SEQUENCE [LARGE SCALE GENOMIC DNA]</scope>
    <source>
        <strain evidence="9">7/96</strain>
    </source>
</reference>
<feature type="transmembrane region" description="Helical" evidence="7">
    <location>
        <begin position="41"/>
        <end position="64"/>
    </location>
</feature>
<evidence type="ECO:0000256" key="6">
    <source>
        <dbReference type="SAM" id="MobiDB-lite"/>
    </source>
</evidence>
<keyword evidence="3 7" id="KW-1133">Transmembrane helix</keyword>
<evidence type="ECO:0000256" key="1">
    <source>
        <dbReference type="ARBA" id="ARBA00004141"/>
    </source>
</evidence>
<dbReference type="SUPFAM" id="SSF48264">
    <property type="entry name" value="Cytochrome P450"/>
    <property type="match status" value="1"/>
</dbReference>
<evidence type="ECO:0000313" key="9">
    <source>
        <dbReference type="EMBL" id="POS71822.1"/>
    </source>
</evidence>
<dbReference type="GO" id="GO:0016705">
    <property type="term" value="F:oxidoreductase activity, acting on paired donors, with incorporation or reduction of molecular oxygen"/>
    <property type="evidence" value="ECO:0007669"/>
    <property type="project" value="InterPro"/>
</dbReference>
<feature type="transmembrane region" description="Helical" evidence="7">
    <location>
        <begin position="6"/>
        <end position="29"/>
    </location>
</feature>
<evidence type="ECO:0000313" key="10">
    <source>
        <dbReference type="Proteomes" id="UP000094444"/>
    </source>
</evidence>
<evidence type="ECO:0000256" key="7">
    <source>
        <dbReference type="SAM" id="Phobius"/>
    </source>
</evidence>
<protein>
    <recommendedName>
        <fullName evidence="8">Rhodopsin domain-containing protein</fullName>
    </recommendedName>
</protein>
<name>A0A2P5HNJ1_DIAHE</name>
<dbReference type="PANTHER" id="PTHR33048">
    <property type="entry name" value="PTH11-LIKE INTEGRAL MEMBRANE PROTEIN (AFU_ORTHOLOGUE AFUA_5G11245)"/>
    <property type="match status" value="1"/>
</dbReference>